<evidence type="ECO:0000256" key="2">
    <source>
        <dbReference type="ARBA" id="ARBA00022448"/>
    </source>
</evidence>
<gene>
    <name evidence="9" type="ORF">U7230_09245</name>
</gene>
<evidence type="ECO:0000256" key="4">
    <source>
        <dbReference type="ARBA" id="ARBA00022692"/>
    </source>
</evidence>
<keyword evidence="10" id="KW-1185">Reference proteome</keyword>
<feature type="transmembrane region" description="Helical" evidence="7">
    <location>
        <begin position="266"/>
        <end position="286"/>
    </location>
</feature>
<dbReference type="EMBL" id="CP141615">
    <property type="protein sequence ID" value="WRP16286.1"/>
    <property type="molecule type" value="Genomic_DNA"/>
</dbReference>
<dbReference type="InterPro" id="IPR000515">
    <property type="entry name" value="MetI-like"/>
</dbReference>
<dbReference type="Gene3D" id="1.10.3720.10">
    <property type="entry name" value="MetI-like"/>
    <property type="match status" value="1"/>
</dbReference>
<feature type="transmembrane region" description="Helical" evidence="7">
    <location>
        <begin position="7"/>
        <end position="33"/>
    </location>
</feature>
<dbReference type="CDD" id="cd06261">
    <property type="entry name" value="TM_PBP2"/>
    <property type="match status" value="1"/>
</dbReference>
<evidence type="ECO:0000256" key="3">
    <source>
        <dbReference type="ARBA" id="ARBA00022475"/>
    </source>
</evidence>
<dbReference type="Pfam" id="PF00528">
    <property type="entry name" value="BPD_transp_1"/>
    <property type="match status" value="1"/>
</dbReference>
<evidence type="ECO:0000256" key="1">
    <source>
        <dbReference type="ARBA" id="ARBA00004651"/>
    </source>
</evidence>
<dbReference type="PROSITE" id="PS50928">
    <property type="entry name" value="ABC_TM1"/>
    <property type="match status" value="1"/>
</dbReference>
<reference evidence="9 10" key="1">
    <citation type="journal article" date="2024" name="Front. Microbiol.">
        <title>Novel thermophilic genera Geochorda gen. nov. and Carboxydochorda gen. nov. from the deep terrestrial subsurface reveal the ecophysiological diversity in the class Limnochordia.</title>
        <authorList>
            <person name="Karnachuk O.V."/>
            <person name="Lukina A.P."/>
            <person name="Avakyan M.R."/>
            <person name="Kadnikov V.V."/>
            <person name="Begmatov S."/>
            <person name="Beletsky A.V."/>
            <person name="Vlasova K.G."/>
            <person name="Novikov A.A."/>
            <person name="Shcherbakova V.A."/>
            <person name="Mardanov A.V."/>
            <person name="Ravin N.V."/>
        </authorList>
    </citation>
    <scope>NUCLEOTIDE SEQUENCE [LARGE SCALE GENOMIC DNA]</scope>
    <source>
        <strain evidence="9 10">L945</strain>
    </source>
</reference>
<dbReference type="SUPFAM" id="SSF161098">
    <property type="entry name" value="MetI-like"/>
    <property type="match status" value="1"/>
</dbReference>
<keyword evidence="2 7" id="KW-0813">Transport</keyword>
<keyword evidence="4 7" id="KW-0812">Transmembrane</keyword>
<evidence type="ECO:0000256" key="5">
    <source>
        <dbReference type="ARBA" id="ARBA00022989"/>
    </source>
</evidence>
<dbReference type="PANTHER" id="PTHR30193:SF37">
    <property type="entry name" value="INNER MEMBRANE ABC TRANSPORTER PERMEASE PROTEIN YCJO"/>
    <property type="match status" value="1"/>
</dbReference>
<comment type="similarity">
    <text evidence="7">Belongs to the binding-protein-dependent transport system permease family.</text>
</comment>
<dbReference type="Proteomes" id="UP001332192">
    <property type="component" value="Chromosome"/>
</dbReference>
<evidence type="ECO:0000256" key="6">
    <source>
        <dbReference type="ARBA" id="ARBA00023136"/>
    </source>
</evidence>
<sequence>MKYRQWAPYLFISPFYVMFAVFMLYPVVCSFVLSFHSWNGVGPLVRVGLANFARLSQDPLFLQSFANSAIIFLMYVPAMTFMALVLAAILNTGYLKFRAGWRLSIFLPYVTAVVAVGYTFALLLDRDYGLLNLVAVNLGLGKIEWLLQPNLARLSLSGLVTWRWLGYNMIIMLGGLQNISPELYEAARIDGAGASRAFFAITVPLMRPVILFAVILSTIGTFSLFTEPYILFQGTGGAGPANSTLTPVLYLYQNAFNFLKFGYASAIAYAYFAVLFILTGLQWRVFGTDEEGRR</sequence>
<evidence type="ECO:0000313" key="10">
    <source>
        <dbReference type="Proteomes" id="UP001332192"/>
    </source>
</evidence>
<feature type="transmembrane region" description="Helical" evidence="7">
    <location>
        <begin position="103"/>
        <end position="124"/>
    </location>
</feature>
<dbReference type="InterPro" id="IPR051393">
    <property type="entry name" value="ABC_transporter_permease"/>
</dbReference>
<keyword evidence="5 7" id="KW-1133">Transmembrane helix</keyword>
<dbReference type="InterPro" id="IPR035906">
    <property type="entry name" value="MetI-like_sf"/>
</dbReference>
<keyword evidence="3" id="KW-1003">Cell membrane</keyword>
<dbReference type="RefSeq" id="WP_324715558.1">
    <property type="nucleotide sequence ID" value="NZ_CP141615.1"/>
</dbReference>
<name>A0ABZ1BU06_9FIRM</name>
<proteinExistence type="inferred from homology"/>
<dbReference type="PANTHER" id="PTHR30193">
    <property type="entry name" value="ABC TRANSPORTER PERMEASE PROTEIN"/>
    <property type="match status" value="1"/>
</dbReference>
<evidence type="ECO:0000313" key="9">
    <source>
        <dbReference type="EMBL" id="WRP16286.1"/>
    </source>
</evidence>
<comment type="subcellular location">
    <subcellularLocation>
        <location evidence="1 7">Cell membrane</location>
        <topology evidence="1 7">Multi-pass membrane protein</topology>
    </subcellularLocation>
</comment>
<keyword evidence="6 7" id="KW-0472">Membrane</keyword>
<feature type="transmembrane region" description="Helical" evidence="7">
    <location>
        <begin position="69"/>
        <end position="91"/>
    </location>
</feature>
<protein>
    <submittedName>
        <fullName evidence="9">Sugar ABC transporter permease</fullName>
    </submittedName>
</protein>
<evidence type="ECO:0000259" key="8">
    <source>
        <dbReference type="PROSITE" id="PS50928"/>
    </source>
</evidence>
<feature type="transmembrane region" description="Helical" evidence="7">
    <location>
        <begin position="197"/>
        <end position="225"/>
    </location>
</feature>
<organism evidence="9 10">
    <name type="scientific">Carboxydichorda subterranea</name>
    <dbReference type="NCBI Taxonomy" id="3109565"/>
    <lineage>
        <taxon>Bacteria</taxon>
        <taxon>Bacillati</taxon>
        <taxon>Bacillota</taxon>
        <taxon>Limnochordia</taxon>
        <taxon>Limnochordales</taxon>
        <taxon>Geochordaceae</taxon>
        <taxon>Carboxydichorda</taxon>
    </lineage>
</organism>
<accession>A0ABZ1BU06</accession>
<feature type="domain" description="ABC transmembrane type-1" evidence="8">
    <location>
        <begin position="65"/>
        <end position="282"/>
    </location>
</feature>
<feature type="transmembrane region" description="Helical" evidence="7">
    <location>
        <begin position="154"/>
        <end position="176"/>
    </location>
</feature>
<evidence type="ECO:0000256" key="7">
    <source>
        <dbReference type="RuleBase" id="RU363032"/>
    </source>
</evidence>